<name>A0A061FQD8_THECC</name>
<dbReference type="AlphaFoldDB" id="A0A061FQD8"/>
<feature type="compositionally biased region" description="Basic residues" evidence="1">
    <location>
        <begin position="1"/>
        <end position="10"/>
    </location>
</feature>
<proteinExistence type="predicted"/>
<organism evidence="2 3">
    <name type="scientific">Theobroma cacao</name>
    <name type="common">Cacao</name>
    <name type="synonym">Cocoa</name>
    <dbReference type="NCBI Taxonomy" id="3641"/>
    <lineage>
        <taxon>Eukaryota</taxon>
        <taxon>Viridiplantae</taxon>
        <taxon>Streptophyta</taxon>
        <taxon>Embryophyta</taxon>
        <taxon>Tracheophyta</taxon>
        <taxon>Spermatophyta</taxon>
        <taxon>Magnoliopsida</taxon>
        <taxon>eudicotyledons</taxon>
        <taxon>Gunneridae</taxon>
        <taxon>Pentapetalae</taxon>
        <taxon>rosids</taxon>
        <taxon>malvids</taxon>
        <taxon>Malvales</taxon>
        <taxon>Malvaceae</taxon>
        <taxon>Byttnerioideae</taxon>
        <taxon>Theobroma</taxon>
    </lineage>
</organism>
<sequence>MGKKLRKGKSRKSENGSKTPTFCTWEQIPFVFQDKKFVSLCETGIQVHVIRGAIPRLCTRVLLGLW</sequence>
<evidence type="ECO:0000313" key="2">
    <source>
        <dbReference type="EMBL" id="EOY18892.1"/>
    </source>
</evidence>
<keyword evidence="3" id="KW-1185">Reference proteome</keyword>
<dbReference type="Gramene" id="EOY18892">
    <property type="protein sequence ID" value="EOY18892"/>
    <property type="gene ID" value="TCM_043398"/>
</dbReference>
<reference evidence="2 3" key="1">
    <citation type="journal article" date="2013" name="Genome Biol.">
        <title>The genome sequence of the most widely cultivated cacao type and its use to identify candidate genes regulating pod color.</title>
        <authorList>
            <person name="Motamayor J.C."/>
            <person name="Mockaitis K."/>
            <person name="Schmutz J."/>
            <person name="Haiminen N."/>
            <person name="Iii D.L."/>
            <person name="Cornejo O."/>
            <person name="Findley S.D."/>
            <person name="Zheng P."/>
            <person name="Utro F."/>
            <person name="Royaert S."/>
            <person name="Saski C."/>
            <person name="Jenkins J."/>
            <person name="Podicheti R."/>
            <person name="Zhao M."/>
            <person name="Scheffler B.E."/>
            <person name="Stack J.C."/>
            <person name="Feltus F.A."/>
            <person name="Mustiga G.M."/>
            <person name="Amores F."/>
            <person name="Phillips W."/>
            <person name="Marelli J.P."/>
            <person name="May G.D."/>
            <person name="Shapiro H."/>
            <person name="Ma J."/>
            <person name="Bustamante C.D."/>
            <person name="Schnell R.J."/>
            <person name="Main D."/>
            <person name="Gilbert D."/>
            <person name="Parida L."/>
            <person name="Kuhn D.N."/>
        </authorList>
    </citation>
    <scope>NUCLEOTIDE SEQUENCE [LARGE SCALE GENOMIC DNA]</scope>
    <source>
        <strain evidence="3">cv. Matina 1-6</strain>
    </source>
</reference>
<dbReference type="EMBL" id="CM001888">
    <property type="protein sequence ID" value="EOY18892.1"/>
    <property type="molecule type" value="Genomic_DNA"/>
</dbReference>
<evidence type="ECO:0000313" key="3">
    <source>
        <dbReference type="Proteomes" id="UP000026915"/>
    </source>
</evidence>
<dbReference type="InParanoid" id="A0A061FQD8"/>
<accession>A0A061FQD8</accession>
<dbReference type="HOGENOM" id="CLU_2836349_0_0_1"/>
<gene>
    <name evidence="2" type="ORF">TCM_043398</name>
</gene>
<evidence type="ECO:0000256" key="1">
    <source>
        <dbReference type="SAM" id="MobiDB-lite"/>
    </source>
</evidence>
<protein>
    <submittedName>
        <fullName evidence="2">Uncharacterized protein</fullName>
    </submittedName>
</protein>
<dbReference type="Proteomes" id="UP000026915">
    <property type="component" value="Chromosome 10"/>
</dbReference>
<feature type="region of interest" description="Disordered" evidence="1">
    <location>
        <begin position="1"/>
        <end position="20"/>
    </location>
</feature>